<dbReference type="SUPFAM" id="SSF54427">
    <property type="entry name" value="NTF2-like"/>
    <property type="match status" value="1"/>
</dbReference>
<comment type="caution">
    <text evidence="3">The sequence shown here is derived from an EMBL/GenBank/DDBJ whole genome shotgun (WGS) entry which is preliminary data.</text>
</comment>
<dbReference type="OMA" id="CRIDVIC"/>
<dbReference type="PROSITE" id="PS50177">
    <property type="entry name" value="NTF2_DOMAIN"/>
    <property type="match status" value="1"/>
</dbReference>
<dbReference type="InterPro" id="IPR018222">
    <property type="entry name" value="Nuclear_transport_factor_2_euk"/>
</dbReference>
<dbReference type="AlphaFoldDB" id="A0A1D2MZT9"/>
<accession>A0A1D2MZT9</accession>
<feature type="domain" description="NTF2" evidence="2">
    <location>
        <begin position="47"/>
        <end position="163"/>
    </location>
</feature>
<reference evidence="3 4" key="1">
    <citation type="journal article" date="2016" name="Genome Biol. Evol.">
        <title>Gene Family Evolution Reflects Adaptation to Soil Environmental Stressors in the Genome of the Collembolan Orchesella cincta.</title>
        <authorList>
            <person name="Faddeeva-Vakhrusheva A."/>
            <person name="Derks M.F."/>
            <person name="Anvar S.Y."/>
            <person name="Agamennone V."/>
            <person name="Suring W."/>
            <person name="Smit S."/>
            <person name="van Straalen N.M."/>
            <person name="Roelofs D."/>
        </authorList>
    </citation>
    <scope>NUCLEOTIDE SEQUENCE [LARGE SCALE GENOMIC DNA]</scope>
    <source>
        <tissue evidence="3">Mixed pool</tissue>
    </source>
</reference>
<dbReference type="InterPro" id="IPR045875">
    <property type="entry name" value="NTF2"/>
</dbReference>
<proteinExistence type="predicted"/>
<name>A0A1D2MZT9_ORCCI</name>
<organism evidence="3 4">
    <name type="scientific">Orchesella cincta</name>
    <name type="common">Springtail</name>
    <name type="synonym">Podura cincta</name>
    <dbReference type="NCBI Taxonomy" id="48709"/>
    <lineage>
        <taxon>Eukaryota</taxon>
        <taxon>Metazoa</taxon>
        <taxon>Ecdysozoa</taxon>
        <taxon>Arthropoda</taxon>
        <taxon>Hexapoda</taxon>
        <taxon>Collembola</taxon>
        <taxon>Entomobryomorpha</taxon>
        <taxon>Entomobryoidea</taxon>
        <taxon>Orchesellidae</taxon>
        <taxon>Orchesellinae</taxon>
        <taxon>Orchesella</taxon>
    </lineage>
</organism>
<dbReference type="InterPro" id="IPR032710">
    <property type="entry name" value="NTF2-like_dom_sf"/>
</dbReference>
<dbReference type="Proteomes" id="UP000094527">
    <property type="component" value="Unassembled WGS sequence"/>
</dbReference>
<dbReference type="OrthoDB" id="25408at2759"/>
<evidence type="ECO:0000313" key="3">
    <source>
        <dbReference type="EMBL" id="ODM98500.1"/>
    </source>
</evidence>
<gene>
    <name evidence="3" type="ORF">Ocin01_08179</name>
</gene>
<protein>
    <submittedName>
        <fullName evidence="3">NTF2-related export protein 2</fullName>
    </submittedName>
</protein>
<dbReference type="PANTHER" id="PTHR12612">
    <property type="entry name" value="NUCLEAR TRANSPORT FACTOR 2"/>
    <property type="match status" value="1"/>
</dbReference>
<feature type="region of interest" description="Disordered" evidence="1">
    <location>
        <begin position="1"/>
        <end position="27"/>
    </location>
</feature>
<dbReference type="InterPro" id="IPR002075">
    <property type="entry name" value="NTF2_dom"/>
</dbReference>
<evidence type="ECO:0000313" key="4">
    <source>
        <dbReference type="Proteomes" id="UP000094527"/>
    </source>
</evidence>
<evidence type="ECO:0000256" key="1">
    <source>
        <dbReference type="SAM" id="MobiDB-lite"/>
    </source>
</evidence>
<dbReference type="Gene3D" id="3.10.450.50">
    <property type="match status" value="1"/>
</dbReference>
<dbReference type="GO" id="GO:0006913">
    <property type="term" value="P:nucleocytoplasmic transport"/>
    <property type="evidence" value="ECO:0007669"/>
    <property type="project" value="InterPro"/>
</dbReference>
<dbReference type="STRING" id="48709.A0A1D2MZT9"/>
<sequence length="167" mass="18556">MDCNEGNAEMTTLTPMQLPADSSLDENANNQVLPQCSTTSQDEALKVAETFCKTYYETVQKKPHLVSQLYLDTPVMIWDGNPILNQQQIQSFFEQLPSLTFSLMALDCHPASALAVGSRKTFFIKAAGLYRVSGPGSQKQFTQDIVLTADGNKYKIAVDTFRTKHPE</sequence>
<evidence type="ECO:0000259" key="2">
    <source>
        <dbReference type="PROSITE" id="PS50177"/>
    </source>
</evidence>
<dbReference type="Pfam" id="PF02136">
    <property type="entry name" value="NTF2"/>
    <property type="match status" value="1"/>
</dbReference>
<dbReference type="EMBL" id="LJIJ01000348">
    <property type="protein sequence ID" value="ODM98500.1"/>
    <property type="molecule type" value="Genomic_DNA"/>
</dbReference>
<keyword evidence="4" id="KW-1185">Reference proteome</keyword>